<dbReference type="PANTHER" id="PTHR43029">
    <property type="entry name" value="AMMONIUM TRANSPORTER MEP2"/>
    <property type="match status" value="1"/>
</dbReference>
<feature type="transmembrane region" description="Helical" evidence="8">
    <location>
        <begin position="35"/>
        <end position="57"/>
    </location>
</feature>
<reference evidence="10" key="1">
    <citation type="submission" date="2020-05" db="EMBL/GenBank/DDBJ databases">
        <title>Phylogenomic resolution of chytrid fungi.</title>
        <authorList>
            <person name="Stajich J.E."/>
            <person name="Amses K."/>
            <person name="Simmons R."/>
            <person name="Seto K."/>
            <person name="Myers J."/>
            <person name="Bonds A."/>
            <person name="Quandt C.A."/>
            <person name="Barry K."/>
            <person name="Liu P."/>
            <person name="Grigoriev I."/>
            <person name="Longcore J.E."/>
            <person name="James T.Y."/>
        </authorList>
    </citation>
    <scope>NUCLEOTIDE SEQUENCE</scope>
    <source>
        <strain evidence="10">PLAUS21</strain>
    </source>
</reference>
<organism evidence="10 11">
    <name type="scientific">Boothiomyces macroporosus</name>
    <dbReference type="NCBI Taxonomy" id="261099"/>
    <lineage>
        <taxon>Eukaryota</taxon>
        <taxon>Fungi</taxon>
        <taxon>Fungi incertae sedis</taxon>
        <taxon>Chytridiomycota</taxon>
        <taxon>Chytridiomycota incertae sedis</taxon>
        <taxon>Chytridiomycetes</taxon>
        <taxon>Rhizophydiales</taxon>
        <taxon>Terramycetaceae</taxon>
        <taxon>Boothiomyces</taxon>
    </lineage>
</organism>
<dbReference type="InterPro" id="IPR018047">
    <property type="entry name" value="Ammonium_transpt_CS"/>
</dbReference>
<feature type="transmembrane region" description="Helical" evidence="8">
    <location>
        <begin position="396"/>
        <end position="422"/>
    </location>
</feature>
<keyword evidence="11" id="KW-1185">Reference proteome</keyword>
<evidence type="ECO:0000256" key="6">
    <source>
        <dbReference type="ARBA" id="ARBA00023136"/>
    </source>
</evidence>
<proteinExistence type="inferred from homology"/>
<dbReference type="EMBL" id="JADGKB010000027">
    <property type="protein sequence ID" value="KAJ3258481.1"/>
    <property type="molecule type" value="Genomic_DNA"/>
</dbReference>
<accession>A0AAD5UM19</accession>
<dbReference type="Proteomes" id="UP001210925">
    <property type="component" value="Unassembled WGS sequence"/>
</dbReference>
<feature type="transmembrane region" description="Helical" evidence="8">
    <location>
        <begin position="121"/>
        <end position="143"/>
    </location>
</feature>
<evidence type="ECO:0000256" key="5">
    <source>
        <dbReference type="ARBA" id="ARBA00022989"/>
    </source>
</evidence>
<dbReference type="InterPro" id="IPR001905">
    <property type="entry name" value="Ammonium_transpt"/>
</dbReference>
<feature type="transmembrane region" description="Helical" evidence="8">
    <location>
        <begin position="353"/>
        <end position="376"/>
    </location>
</feature>
<sequence length="471" mass="49248">MSLNSSQLMPAAMASNPTNAGSVPFVEIGYPSTGFVLISAALVMVMTPGVGILYSGLSRSKNALTIIMLTMLAYAVVAIQWVIMGFSLTFSESGSTFIGNFAWAGLVNADQQGMALTAATIPMIVFALYQMQFATVTLAIVFGGVTERVRLLPSIVFMFLWTTLIYDPVAYWTWGARGWIKNMSCLSTAADLSQTPCQVGGIDFAGGGPVHMASGAAALAFCIFLGRRKGADFKPHNVSNVFIGTALVWMGWFGFNAGSALDATARAGMAGVVTTVAASAGALGWVFCDAIRTKKLSGIGFCSGALAGLVGITPAAGYVTPLASILIGFVTAVMCYFSVMGKELIGFDDSLDAFGLHGVGGFVGSILTALCASSYVTMLDSAGIPGGVVVNGNWHLLGYNVAGSVSILGYSFVGTYIIILAINYIPGLHFRQSEEEEMLGGDICEMGEVAYELVPATNEIPSMKTEKDVTV</sequence>
<feature type="transmembrane region" description="Helical" evidence="8">
    <location>
        <begin position="238"/>
        <end position="255"/>
    </location>
</feature>
<comment type="subcellular location">
    <subcellularLocation>
        <location evidence="8">Cell membrane</location>
        <topology evidence="8">Multi-pass membrane protein</topology>
    </subcellularLocation>
    <subcellularLocation>
        <location evidence="1">Membrane</location>
        <topology evidence="1">Multi-pass membrane protein</topology>
    </subcellularLocation>
</comment>
<evidence type="ECO:0000259" key="9">
    <source>
        <dbReference type="Pfam" id="PF00909"/>
    </source>
</evidence>
<evidence type="ECO:0000313" key="11">
    <source>
        <dbReference type="Proteomes" id="UP001210925"/>
    </source>
</evidence>
<evidence type="ECO:0000256" key="4">
    <source>
        <dbReference type="ARBA" id="ARBA00022692"/>
    </source>
</evidence>
<dbReference type="InterPro" id="IPR024041">
    <property type="entry name" value="NH4_transpt_AmtB-like_dom"/>
</dbReference>
<dbReference type="GO" id="GO:0005886">
    <property type="term" value="C:plasma membrane"/>
    <property type="evidence" value="ECO:0007669"/>
    <property type="project" value="UniProtKB-SubCell"/>
</dbReference>
<dbReference type="PANTHER" id="PTHR43029:SF10">
    <property type="entry name" value="AMMONIUM TRANSPORTER MEP2"/>
    <property type="match status" value="1"/>
</dbReference>
<feature type="domain" description="Ammonium transporter AmtB-like" evidence="9">
    <location>
        <begin position="35"/>
        <end position="451"/>
    </location>
</feature>
<dbReference type="PROSITE" id="PS01219">
    <property type="entry name" value="AMMONIUM_TRANSP"/>
    <property type="match status" value="1"/>
</dbReference>
<keyword evidence="3 8" id="KW-0813">Transport</keyword>
<evidence type="ECO:0000313" key="10">
    <source>
        <dbReference type="EMBL" id="KAJ3258481.1"/>
    </source>
</evidence>
<comment type="similarity">
    <text evidence="2 8">Belongs to the ammonia transporter channel (TC 1.A.11.2) family.</text>
</comment>
<evidence type="ECO:0000256" key="8">
    <source>
        <dbReference type="RuleBase" id="RU362002"/>
    </source>
</evidence>
<gene>
    <name evidence="10" type="ORF">HK103_003603</name>
</gene>
<dbReference type="Pfam" id="PF00909">
    <property type="entry name" value="Ammonium_transp"/>
    <property type="match status" value="1"/>
</dbReference>
<dbReference type="SUPFAM" id="SSF111352">
    <property type="entry name" value="Ammonium transporter"/>
    <property type="match status" value="1"/>
</dbReference>
<feature type="transmembrane region" description="Helical" evidence="8">
    <location>
        <begin position="155"/>
        <end position="174"/>
    </location>
</feature>
<dbReference type="InterPro" id="IPR029020">
    <property type="entry name" value="Ammonium/urea_transptr"/>
</dbReference>
<dbReference type="GO" id="GO:0008519">
    <property type="term" value="F:ammonium channel activity"/>
    <property type="evidence" value="ECO:0007669"/>
    <property type="project" value="InterPro"/>
</dbReference>
<keyword evidence="6 8" id="KW-0472">Membrane</keyword>
<evidence type="ECO:0000256" key="3">
    <source>
        <dbReference type="ARBA" id="ARBA00022448"/>
    </source>
</evidence>
<keyword evidence="7 8" id="KW-0924">Ammonia transport</keyword>
<evidence type="ECO:0000256" key="7">
    <source>
        <dbReference type="ARBA" id="ARBA00023177"/>
    </source>
</evidence>
<keyword evidence="4 8" id="KW-0812">Transmembrane</keyword>
<comment type="caution">
    <text evidence="10">The sequence shown here is derived from an EMBL/GenBank/DDBJ whole genome shotgun (WGS) entry which is preliminary data.</text>
</comment>
<feature type="transmembrane region" description="Helical" evidence="8">
    <location>
        <begin position="208"/>
        <end position="226"/>
    </location>
</feature>
<evidence type="ECO:0000256" key="1">
    <source>
        <dbReference type="ARBA" id="ARBA00004141"/>
    </source>
</evidence>
<keyword evidence="5 8" id="KW-1133">Transmembrane helix</keyword>
<feature type="transmembrane region" description="Helical" evidence="8">
    <location>
        <begin position="267"/>
        <end position="287"/>
    </location>
</feature>
<feature type="transmembrane region" description="Helical" evidence="8">
    <location>
        <begin position="64"/>
        <end position="83"/>
    </location>
</feature>
<dbReference type="AlphaFoldDB" id="A0AAD5UM19"/>
<protein>
    <recommendedName>
        <fullName evidence="8">Ammonium transporter</fullName>
    </recommendedName>
</protein>
<dbReference type="Gene3D" id="1.10.3430.10">
    <property type="entry name" value="Ammonium transporter AmtB like domains"/>
    <property type="match status" value="1"/>
</dbReference>
<feature type="transmembrane region" description="Helical" evidence="8">
    <location>
        <begin position="322"/>
        <end position="341"/>
    </location>
</feature>
<dbReference type="NCBIfam" id="TIGR00836">
    <property type="entry name" value="amt"/>
    <property type="match status" value="1"/>
</dbReference>
<name>A0AAD5UM19_9FUNG</name>
<feature type="transmembrane region" description="Helical" evidence="8">
    <location>
        <begin position="299"/>
        <end position="316"/>
    </location>
</feature>
<evidence type="ECO:0000256" key="2">
    <source>
        <dbReference type="ARBA" id="ARBA00005887"/>
    </source>
</evidence>